<proteinExistence type="predicted"/>
<name>A0AAV4JMG5_9GAST</name>
<dbReference type="EMBL" id="BMAT01003287">
    <property type="protein sequence ID" value="GFS22940.1"/>
    <property type="molecule type" value="Genomic_DNA"/>
</dbReference>
<gene>
    <name evidence="2" type="ORF">ElyMa_001627600</name>
</gene>
<protein>
    <submittedName>
        <fullName evidence="2">DDE-domain-containing protein</fullName>
    </submittedName>
</protein>
<dbReference type="Pfam" id="PF03184">
    <property type="entry name" value="DDE_1"/>
    <property type="match status" value="1"/>
</dbReference>
<reference evidence="2 3" key="1">
    <citation type="journal article" date="2021" name="Elife">
        <title>Chloroplast acquisition without the gene transfer in kleptoplastic sea slugs, Plakobranchus ocellatus.</title>
        <authorList>
            <person name="Maeda T."/>
            <person name="Takahashi S."/>
            <person name="Yoshida T."/>
            <person name="Shimamura S."/>
            <person name="Takaki Y."/>
            <person name="Nagai Y."/>
            <person name="Toyoda A."/>
            <person name="Suzuki Y."/>
            <person name="Arimoto A."/>
            <person name="Ishii H."/>
            <person name="Satoh N."/>
            <person name="Nishiyama T."/>
            <person name="Hasebe M."/>
            <person name="Maruyama T."/>
            <person name="Minagawa J."/>
            <person name="Obokata J."/>
            <person name="Shigenobu S."/>
        </authorList>
    </citation>
    <scope>NUCLEOTIDE SEQUENCE [LARGE SCALE GENOMIC DNA]</scope>
</reference>
<evidence type="ECO:0000313" key="2">
    <source>
        <dbReference type="EMBL" id="GFS22940.1"/>
    </source>
</evidence>
<feature type="non-terminal residue" evidence="2">
    <location>
        <position position="67"/>
    </location>
</feature>
<dbReference type="InterPro" id="IPR004875">
    <property type="entry name" value="DDE_SF_endonuclease_dom"/>
</dbReference>
<dbReference type="Proteomes" id="UP000762676">
    <property type="component" value="Unassembled WGS sequence"/>
</dbReference>
<feature type="domain" description="DDE-1" evidence="1">
    <location>
        <begin position="1"/>
        <end position="67"/>
    </location>
</feature>
<organism evidence="2 3">
    <name type="scientific">Elysia marginata</name>
    <dbReference type="NCBI Taxonomy" id="1093978"/>
    <lineage>
        <taxon>Eukaryota</taxon>
        <taxon>Metazoa</taxon>
        <taxon>Spiralia</taxon>
        <taxon>Lophotrochozoa</taxon>
        <taxon>Mollusca</taxon>
        <taxon>Gastropoda</taxon>
        <taxon>Heterobranchia</taxon>
        <taxon>Euthyneura</taxon>
        <taxon>Panpulmonata</taxon>
        <taxon>Sacoglossa</taxon>
        <taxon>Placobranchoidea</taxon>
        <taxon>Plakobranchidae</taxon>
        <taxon>Elysia</taxon>
    </lineage>
</organism>
<sequence>MDDEIGQQWFQQVFLNNCETARPQLLILDSHHSHEVVDILEMAEEQGIHLMALPLLPHTTHALQPLD</sequence>
<accession>A0AAV4JMG5</accession>
<comment type="caution">
    <text evidence="2">The sequence shown here is derived from an EMBL/GenBank/DDBJ whole genome shotgun (WGS) entry which is preliminary data.</text>
</comment>
<dbReference type="AlphaFoldDB" id="A0AAV4JMG5"/>
<dbReference type="GO" id="GO:0003676">
    <property type="term" value="F:nucleic acid binding"/>
    <property type="evidence" value="ECO:0007669"/>
    <property type="project" value="InterPro"/>
</dbReference>
<keyword evidence="3" id="KW-1185">Reference proteome</keyword>
<evidence type="ECO:0000313" key="3">
    <source>
        <dbReference type="Proteomes" id="UP000762676"/>
    </source>
</evidence>
<evidence type="ECO:0000259" key="1">
    <source>
        <dbReference type="Pfam" id="PF03184"/>
    </source>
</evidence>